<dbReference type="AlphaFoldDB" id="A0A5C6MU78"/>
<dbReference type="FunFam" id="1.20.5.170:FF:000002">
    <property type="entry name" value="Type I keratin KA11"/>
    <property type="match status" value="2"/>
</dbReference>
<evidence type="ECO:0000256" key="2">
    <source>
        <dbReference type="ARBA" id="ARBA00022754"/>
    </source>
</evidence>
<dbReference type="InterPro" id="IPR039008">
    <property type="entry name" value="IF_rod_dom"/>
</dbReference>
<dbReference type="FunFam" id="1.20.5.500:FF:000001">
    <property type="entry name" value="Type II keratin 23"/>
    <property type="match status" value="2"/>
</dbReference>
<dbReference type="Gene3D" id="1.20.5.170">
    <property type="match status" value="2"/>
</dbReference>
<dbReference type="Gene3D" id="1.20.5.1160">
    <property type="entry name" value="Vasodilator-stimulated phosphoprotein"/>
    <property type="match status" value="2"/>
</dbReference>
<comment type="caution">
    <text evidence="8">The sequence shown here is derived from an EMBL/GenBank/DDBJ whole genome shotgun (WGS) entry which is preliminary data.</text>
</comment>
<dbReference type="Pfam" id="PF00038">
    <property type="entry name" value="Filament"/>
    <property type="match status" value="2"/>
</dbReference>
<dbReference type="FunFam" id="1.20.5.1160:FF:000002">
    <property type="entry name" value="Type I keratin 10"/>
    <property type="match status" value="2"/>
</dbReference>
<sequence length="827" mass="92361">MIKRNYGFSYRSSPSAPKAYSVSEFGFRQPSRISSANVRTVSSGYGGGAGAGSGCFDLSSALDLGQRSGGVQANEKATMQNLNDRLSNYLDKVRSLEAANAKLEIQIREYYENKGPAAEKDYSNYWAIINDLKDKIGAATCENANILLQIDNSKLAADDFKTKFDHELMMRQSVEADIANLRRLLDQTTLSKSDLEMQIEGLQDELAYLKKNHAEELAALRSQLTGTINVEVDAKPQQDLNRVLDEIRLQYETICDKHRREQEAWFTEKSANLNKEVVESTEIIQTTKTEISDLRRTLQGLEIELQSQLSMKGALENTLGETEARYSAMLSGYQNTINMLEGELANVRASIEQQGQDYKMLLDIKSRLEQEIAIYRGLLETEESRTINTALVVINEGVLTPPAAAKAPLSKTRNPSKMFYNKSVIGGPTMVRQSHSYRTSSAPHKAHSVSGASFRSGPRISSTSMRTVSSSYGGGMGVGGGFDLAGALDHSTVHLNEKATMQNLNDRLSNYLDKVRSLEAANAKLEIQIREYYENKGPAADRDYSHYWAIINDLKDKIAAATCGNANLLLQIDNSKLAADDFKIKFDHELMMRQSVEADIANLRRLLDQTTLTKSDLEMQIEGLQDELAYLKKNHAEELIALRSQLTGTINVEVDAKPQQDLNRILDEIRSQYETICDKHRREQEAWFNEQSTVLSKEVAISTETLQTSKTEITDLRRTLQGLEIELQSQLSMKGALENTLAETEARYSAMLTTFQSTINMLETEIGNVRASIEQQGQDYKMLLDIKSRLEQEIATYRGLLETEESRTISTGGMKATITTTTVRTSS</sequence>
<dbReference type="GO" id="GO:0005882">
    <property type="term" value="C:intermediate filament"/>
    <property type="evidence" value="ECO:0007669"/>
    <property type="project" value="UniProtKB-KW"/>
</dbReference>
<feature type="coiled-coil region" evidence="5">
    <location>
        <begin position="72"/>
        <end position="113"/>
    </location>
</feature>
<dbReference type="PROSITE" id="PS51842">
    <property type="entry name" value="IF_ROD_2"/>
    <property type="match status" value="2"/>
</dbReference>
<evidence type="ECO:0000256" key="3">
    <source>
        <dbReference type="ARBA" id="ARBA00023054"/>
    </source>
</evidence>
<dbReference type="SMART" id="SM01391">
    <property type="entry name" value="Filament"/>
    <property type="match status" value="2"/>
</dbReference>
<evidence type="ECO:0000256" key="6">
    <source>
        <dbReference type="SAM" id="MobiDB-lite"/>
    </source>
</evidence>
<accession>A0A5C6MU78</accession>
<evidence type="ECO:0000256" key="1">
    <source>
        <dbReference type="ARBA" id="ARBA00022744"/>
    </source>
</evidence>
<feature type="domain" description="IF rod" evidence="7">
    <location>
        <begin position="497"/>
        <end position="808"/>
    </location>
</feature>
<feature type="coiled-coil region" evidence="5">
    <location>
        <begin position="593"/>
        <end position="634"/>
    </location>
</feature>
<evidence type="ECO:0000313" key="8">
    <source>
        <dbReference type="EMBL" id="TWW58636.1"/>
    </source>
</evidence>
<organism evidence="8 9">
    <name type="scientific">Takifugu flavidus</name>
    <name type="common">sansaifugu</name>
    <dbReference type="NCBI Taxonomy" id="433684"/>
    <lineage>
        <taxon>Eukaryota</taxon>
        <taxon>Metazoa</taxon>
        <taxon>Chordata</taxon>
        <taxon>Craniata</taxon>
        <taxon>Vertebrata</taxon>
        <taxon>Euteleostomi</taxon>
        <taxon>Actinopterygii</taxon>
        <taxon>Neopterygii</taxon>
        <taxon>Teleostei</taxon>
        <taxon>Neoteleostei</taxon>
        <taxon>Acanthomorphata</taxon>
        <taxon>Eupercaria</taxon>
        <taxon>Tetraodontiformes</taxon>
        <taxon>Tetradontoidea</taxon>
        <taxon>Tetraodontidae</taxon>
        <taxon>Takifugu</taxon>
    </lineage>
</organism>
<keyword evidence="9" id="KW-1185">Reference proteome</keyword>
<dbReference type="PANTHER" id="PTHR23239">
    <property type="entry name" value="INTERMEDIATE FILAMENT"/>
    <property type="match status" value="1"/>
</dbReference>
<dbReference type="GO" id="GO:0005198">
    <property type="term" value="F:structural molecule activity"/>
    <property type="evidence" value="ECO:0007669"/>
    <property type="project" value="InterPro"/>
</dbReference>
<keyword evidence="3 5" id="KW-0175">Coiled coil</keyword>
<comment type="similarity">
    <text evidence="4">Belongs to the intermediate filament family.</text>
</comment>
<gene>
    <name evidence="8" type="ORF">D4764_06G0001660</name>
</gene>
<dbReference type="Proteomes" id="UP000324091">
    <property type="component" value="Chromosome 6"/>
</dbReference>
<evidence type="ECO:0000259" key="7">
    <source>
        <dbReference type="PROSITE" id="PS51842"/>
    </source>
</evidence>
<protein>
    <submittedName>
        <fullName evidence="8">Keratin, type I cytoskeletal 19</fullName>
    </submittedName>
</protein>
<feature type="coiled-coil region" evidence="5">
    <location>
        <begin position="178"/>
        <end position="212"/>
    </location>
</feature>
<feature type="coiled-coil region" evidence="5">
    <location>
        <begin position="501"/>
        <end position="535"/>
    </location>
</feature>
<dbReference type="InterPro" id="IPR002957">
    <property type="entry name" value="Keratin_I"/>
</dbReference>
<dbReference type="EMBL" id="RHFK02000019">
    <property type="protein sequence ID" value="TWW58636.1"/>
    <property type="molecule type" value="Genomic_DNA"/>
</dbReference>
<dbReference type="SUPFAM" id="SSF64593">
    <property type="entry name" value="Intermediate filament protein, coiled coil region"/>
    <property type="match status" value="4"/>
</dbReference>
<dbReference type="PRINTS" id="PR01248">
    <property type="entry name" value="TYPE1KERATIN"/>
</dbReference>
<evidence type="ECO:0000256" key="5">
    <source>
        <dbReference type="SAM" id="Coils"/>
    </source>
</evidence>
<name>A0A5C6MU78_9TELE</name>
<feature type="region of interest" description="Disordered" evidence="6">
    <location>
        <begin position="439"/>
        <end position="466"/>
    </location>
</feature>
<feature type="coiled-coil region" evidence="5">
    <location>
        <begin position="284"/>
        <end position="385"/>
    </location>
</feature>
<dbReference type="PROSITE" id="PS00226">
    <property type="entry name" value="IF_ROD_1"/>
    <property type="match status" value="2"/>
</dbReference>
<keyword evidence="1" id="KW-0416">Keratin</keyword>
<dbReference type="PANTHER" id="PTHR23239:SF347">
    <property type="entry name" value="KERATIN 93-RELATED"/>
    <property type="match status" value="1"/>
</dbReference>
<feature type="domain" description="IF rod" evidence="7">
    <location>
        <begin position="75"/>
        <end position="386"/>
    </location>
</feature>
<evidence type="ECO:0000313" key="9">
    <source>
        <dbReference type="Proteomes" id="UP000324091"/>
    </source>
</evidence>
<dbReference type="InterPro" id="IPR018039">
    <property type="entry name" value="IF_conserved"/>
</dbReference>
<dbReference type="Gene3D" id="1.20.5.500">
    <property type="entry name" value="Single helix bin"/>
    <property type="match status" value="2"/>
</dbReference>
<evidence type="ECO:0000256" key="4">
    <source>
        <dbReference type="RuleBase" id="RU000685"/>
    </source>
</evidence>
<proteinExistence type="inferred from homology"/>
<reference evidence="8 9" key="1">
    <citation type="submission" date="2019-04" db="EMBL/GenBank/DDBJ databases">
        <title>Chromosome genome assembly for Takifugu flavidus.</title>
        <authorList>
            <person name="Xiao S."/>
        </authorList>
    </citation>
    <scope>NUCLEOTIDE SEQUENCE [LARGE SCALE GENOMIC DNA]</scope>
    <source>
        <strain evidence="8">HTHZ2018</strain>
        <tissue evidence="8">Muscle</tissue>
    </source>
</reference>
<keyword evidence="2 4" id="KW-0403">Intermediate filament</keyword>